<evidence type="ECO:0000313" key="2">
    <source>
        <dbReference type="Proteomes" id="UP000756387"/>
    </source>
</evidence>
<sequence>MDRSRALAHCHDHVLGRRILHIEIGIGTHLTFSFEDTDVKLWMYMSAWNISSSDGMVLACEDDRTTFPEKLGTLVGLTITLFEADRCNNLTLGLGNEVILRALATFSDEDAWMLLESGAWFLGAGPNGQFVMEIG</sequence>
<proteinExistence type="predicted"/>
<reference evidence="1 2" key="1">
    <citation type="submission" date="2020-10" db="EMBL/GenBank/DDBJ databases">
        <title>Nocardioides sp. isolated from sludge.</title>
        <authorList>
            <person name="Zhang X."/>
        </authorList>
    </citation>
    <scope>NUCLEOTIDE SEQUENCE [LARGE SCALE GENOMIC DNA]</scope>
    <source>
        <strain evidence="1 2">Y6</strain>
    </source>
</reference>
<organism evidence="1 2">
    <name type="scientific">Nocardioides malaquae</name>
    <dbReference type="NCBI Taxonomy" id="2773426"/>
    <lineage>
        <taxon>Bacteria</taxon>
        <taxon>Bacillati</taxon>
        <taxon>Actinomycetota</taxon>
        <taxon>Actinomycetes</taxon>
        <taxon>Propionibacteriales</taxon>
        <taxon>Nocardioidaceae</taxon>
        <taxon>Nocardioides</taxon>
    </lineage>
</organism>
<name>A0ABR9RSR6_9ACTN</name>
<protein>
    <submittedName>
        <fullName evidence="1">Uncharacterized protein</fullName>
    </submittedName>
</protein>
<dbReference type="Proteomes" id="UP000756387">
    <property type="component" value="Unassembled WGS sequence"/>
</dbReference>
<gene>
    <name evidence="1" type="ORF">IEQ44_06065</name>
</gene>
<comment type="caution">
    <text evidence="1">The sequence shown here is derived from an EMBL/GenBank/DDBJ whole genome shotgun (WGS) entry which is preliminary data.</text>
</comment>
<keyword evidence="2" id="KW-1185">Reference proteome</keyword>
<dbReference type="EMBL" id="JADCSA010000004">
    <property type="protein sequence ID" value="MBE7324212.1"/>
    <property type="molecule type" value="Genomic_DNA"/>
</dbReference>
<evidence type="ECO:0000313" key="1">
    <source>
        <dbReference type="EMBL" id="MBE7324212.1"/>
    </source>
</evidence>
<dbReference type="RefSeq" id="WP_193637536.1">
    <property type="nucleotide sequence ID" value="NZ_JADCSA010000004.1"/>
</dbReference>
<accession>A0ABR9RSR6</accession>